<dbReference type="RefSeq" id="WP_023401966.1">
    <property type="nucleotide sequence ID" value="NZ_AUSV01000134.1"/>
</dbReference>
<evidence type="ECO:0000313" key="7">
    <source>
        <dbReference type="Proteomes" id="UP000017820"/>
    </source>
</evidence>
<dbReference type="InterPro" id="IPR022409">
    <property type="entry name" value="PKD/Chitinase_dom"/>
</dbReference>
<evidence type="ECO:0000256" key="3">
    <source>
        <dbReference type="SAM" id="MobiDB-lite"/>
    </source>
</evidence>
<dbReference type="SUPFAM" id="SSF52058">
    <property type="entry name" value="L domain-like"/>
    <property type="match status" value="2"/>
</dbReference>
<dbReference type="PROSITE" id="PS51257">
    <property type="entry name" value="PROKAR_LIPOPROTEIN"/>
    <property type="match status" value="1"/>
</dbReference>
<comment type="caution">
    <text evidence="6">The sequence shown here is derived from an EMBL/GenBank/DDBJ whole genome shotgun (WGS) entry which is preliminary data.</text>
</comment>
<dbReference type="Gene3D" id="3.80.10.10">
    <property type="entry name" value="Ribonuclease Inhibitor"/>
    <property type="match status" value="2"/>
</dbReference>
<protein>
    <recommendedName>
        <fullName evidence="5">PKD/Chitinase domain-containing protein</fullName>
    </recommendedName>
</protein>
<dbReference type="SMART" id="SM00089">
    <property type="entry name" value="PKD"/>
    <property type="match status" value="2"/>
</dbReference>
<dbReference type="GeneID" id="29919274"/>
<dbReference type="SUPFAM" id="SSF49299">
    <property type="entry name" value="PKD domain"/>
    <property type="match status" value="1"/>
</dbReference>
<dbReference type="Gene3D" id="2.60.40.10">
    <property type="entry name" value="Immunoglobulins"/>
    <property type="match status" value="4"/>
</dbReference>
<evidence type="ECO:0000256" key="4">
    <source>
        <dbReference type="SAM" id="SignalP"/>
    </source>
</evidence>
<feature type="compositionally biased region" description="Low complexity" evidence="3">
    <location>
        <begin position="32"/>
        <end position="42"/>
    </location>
</feature>
<dbReference type="PATRIC" id="fig|1353533.3.peg.5141"/>
<name>V4HRQ7_PSEL2</name>
<dbReference type="Pfam" id="PF22352">
    <property type="entry name" value="K319L-like_PKD"/>
    <property type="match status" value="1"/>
</dbReference>
<dbReference type="InterPro" id="IPR013783">
    <property type="entry name" value="Ig-like_fold"/>
</dbReference>
<dbReference type="InterPro" id="IPR032675">
    <property type="entry name" value="LRR_dom_sf"/>
</dbReference>
<dbReference type="EMBL" id="AUSV01000134">
    <property type="protein sequence ID" value="ESP90609.1"/>
    <property type="molecule type" value="Genomic_DNA"/>
</dbReference>
<evidence type="ECO:0000259" key="5">
    <source>
        <dbReference type="SMART" id="SM00089"/>
    </source>
</evidence>
<dbReference type="PANTHER" id="PTHR47566:SF1">
    <property type="entry name" value="PROTEIN NUD1"/>
    <property type="match status" value="1"/>
</dbReference>
<evidence type="ECO:0000256" key="2">
    <source>
        <dbReference type="ARBA" id="ARBA00022737"/>
    </source>
</evidence>
<dbReference type="Proteomes" id="UP000017820">
    <property type="component" value="Unassembled WGS sequence"/>
</dbReference>
<feature type="domain" description="PKD/Chitinase" evidence="5">
    <location>
        <begin position="247"/>
        <end position="336"/>
    </location>
</feature>
<accession>V4HRQ7</accession>
<organism evidence="6 7">
    <name type="scientific">Pseudoalteromonas luteoviolacea (strain 2ta16)</name>
    <dbReference type="NCBI Taxonomy" id="1353533"/>
    <lineage>
        <taxon>Bacteria</taxon>
        <taxon>Pseudomonadati</taxon>
        <taxon>Pseudomonadota</taxon>
        <taxon>Gammaproteobacteria</taxon>
        <taxon>Alteromonadales</taxon>
        <taxon>Pseudoalteromonadaceae</taxon>
        <taxon>Pseudoalteromonas</taxon>
    </lineage>
</organism>
<feature type="region of interest" description="Disordered" evidence="3">
    <location>
        <begin position="30"/>
        <end position="50"/>
    </location>
</feature>
<keyword evidence="1" id="KW-0433">Leucine-rich repeat</keyword>
<feature type="signal peptide" evidence="4">
    <location>
        <begin position="1"/>
        <end position="25"/>
    </location>
</feature>
<reference evidence="6 7" key="1">
    <citation type="submission" date="2013-07" db="EMBL/GenBank/DDBJ databases">
        <title>Draft genome sequence of Pseudoalteromonas luteoviolacea 2ta16.</title>
        <authorList>
            <person name="Allen E.E."/>
            <person name="Azam F."/>
            <person name="Podell S."/>
        </authorList>
    </citation>
    <scope>NUCLEOTIDE SEQUENCE [LARGE SCALE GENOMIC DNA]</scope>
    <source>
        <strain evidence="6 7">2ta16</strain>
    </source>
</reference>
<keyword evidence="4" id="KW-0732">Signal</keyword>
<evidence type="ECO:0000313" key="6">
    <source>
        <dbReference type="EMBL" id="ESP90609.1"/>
    </source>
</evidence>
<dbReference type="PANTHER" id="PTHR47566">
    <property type="match status" value="1"/>
</dbReference>
<dbReference type="InterPro" id="IPR052574">
    <property type="entry name" value="CDIRP"/>
</dbReference>
<feature type="domain" description="PKD/Chitinase" evidence="5">
    <location>
        <begin position="53"/>
        <end position="146"/>
    </location>
</feature>
<dbReference type="InterPro" id="IPR035986">
    <property type="entry name" value="PKD_dom_sf"/>
</dbReference>
<dbReference type="GO" id="GO:0035591">
    <property type="term" value="F:signaling adaptor activity"/>
    <property type="evidence" value="ECO:0007669"/>
    <property type="project" value="TreeGrafter"/>
</dbReference>
<gene>
    <name evidence="6" type="ORF">PL2TA16_01713</name>
</gene>
<proteinExistence type="predicted"/>
<keyword evidence="2" id="KW-0677">Repeat</keyword>
<sequence>MRSYIFYRFVLKVFLVCFTVLGLSACGGSGGSDSAANTGSTGNTNVEPPKAINAAPKVTIEGLTETTQQVAITLNAIASDSDGNIASYAWSFDPNLPISADNLTDSSLTIVSLALDEDITFDVSVVVTDNLGKQTSATHTVKVYAPDIAPLNINILGTESELEQQAFQLTLEATEPLDDSAQITWSHDSELALDLSGSDSTTLTVVSPDILENQTVHFNAEVKLSDNREAKHTHVVTIKALANVPPEVSIVGNHKVLEGVTLALRAEASDQDGEVVTYAWSHNTNLDINLAGEQSENLSASIENIVYDQTVVFTVEVTDNQGTSSQESITVQVTALPNVAPTAVIKGENTVTEQAELVLTAEASDSDGQVEFYSWSYTSDIAFTVSGLQSETLTLQSGDIVEDHTAVVSLQVTDNQGASHTVEHTVTIEALPNVAPDASIQVSQETVERQAFTLTGISSDVDGRVSSHSWSHNSPLTLLIDGQNTNAISVVSPDIQTPHEVTFTYTATDNQGASTSVSQLVTIEPIQIAFSVTGKVTDAPIPFAQVTMQIGEATFEANADENGDYTLDVAVDESQAAELVKLSAKGINDKSTVSLVSQLNSVSTIKEAAGDDNLVNAEELFDVNVTNVTTAEYALLARDTQGYSNNAELNDAKARISSQEQLTLAAVLKAVIDHGVALPDGVNSTLELAKNSELVDELLDNLTETQPELVEQIKSEITNDETLVAPVAFAPNGTYYLLETNYVDGLDYKLAFYEDQRGLLSTADKRIPFSWAQNGKEVTINLDQEVVVNNEQFEHRTGFHSSSFKITTYDLHNKSLAVMVEFDVSRDIEELPNGKYTTAAQVFGERDLNRLTEDALVGTWSLAYSQFGEKNNFELTFRENGQVAIDTGITVWDGTWRIHLGQVEVSHWVFGFNLKLAREFNFGYQTIVETGSFGEEVYRQGTFIKHQDISFDDIDYQKTWRKAHSKKSHSAFTVDNNDNFNFRWHRDIHGQNDNGILTRFDYYLDGNKVDFCNTELSSCRIDTVYQYKLLAQIGDTIAVAYFRNRLNVSDRSRDIHFYKLSEKTWALGKFTKSFFNTDKLERLFGAQTHLYSVNGETISHLYSDFYCPTNPSPLRLCFDSIVFNGERYRASLENEKLKLEHLQSGAISYMAVSEETDKTISLCHFAEGASCSQGSNHSFVFSKPELTVNVSQIGEGELTISQSQFYFGDRFNITISEVGDYSLENISGCGGVLKTIDFTKVYQVPKLESSCEITATFQERIAHKHTSLLLDATPAGFVDSWYYTFDADSQIRGTFFGQDKNTAFTVRNIQSEMYIFEFEQTIQTRVNGKLFFASRFTLRYGADSLYACWNGSKKDDNFDPKSAHLEATCTYVESASSKQATELEVSELLGDWHLNFDLSSNQYQLTLNEDNTGVFMSLLGDGSIASAQYINWQLNRENMLELTDETGAVASFSVIEKNASLYTLLANQTGGENQADWLRYGSWSMIRTERKPWSLEQLKGAWVAVDEQSIENFYLFSGGEYRSGKLNGAGTVALERNTLTISASFNKSQNRFEHICNDTRPECEVRSIAQFKVIALDNARAYIHVYQSNDYQSSVRIIDIDDTFSVENDNPVYLESAKYYEKLTGSIRTWEFIYNGTGSNVVVRVGDDASFFASYDKGEIKSVHNPDNFTYRVLDIDSDGLTVCRMVSGQCSAHNQIQLLFQLPFVEVTLDIPDALEARHNAGSGYLKYGEKLEVTLNRSNQQRQYASAFSGCGITKPSWLNFAVITFSSPALTQSCSLQMTAAPLPDSNADRLGITDPVLKSCVDREASEYVEYDHQFFCSNYRGLSSLEGIEKLHSLTSLGLQNFSLTAEGLQRLEQLTNLEEFSAHTNLFDELQGPVEVDFSGLEKLKKLTLTRLPEGSLTLPNTATLKELSLVSSALTEIDLSGLSGLEDLSIYNSSITALDLSNNKKLTMLDARSSALQSITGVTADHQLQIMNLKSTQFESLDLTGFERLTYLYLSKSQIREIDISKAKALLEFDAQESQLHTLYFEDFSNVQNVYLSDTQLTELNVEMMPKLSFLQIARNKLVNLDVSQNLNIRSLQASEGTIKSVLLPDSEHAQGGSFNVAYNKIESLTIPASLQGSSLNFDNNHIQELNMLGNPSYLSLKNNQLESISLTTESQVRTVNLAGNKLKSAELSGLFDSVDLSNNELVSFSLSETTNISSLNLSNNLLEQFSAYGQLNGSLDLSSNLLTNLVIPEFQYSLFKFDVSDNPLGSITFEGGKYSNVILSDTELTQLDISKLEFISNLVIDRTDIASVDIPVTLRYLSADNVSITSLNISKGSALYNVSFQNNVLNSIYGLDNIDSRLLLNLTNTDVDEDLEATLKSMSNVILWGL</sequence>
<feature type="chain" id="PRO_5004719112" description="PKD/Chitinase domain-containing protein" evidence="4">
    <location>
        <begin position="26"/>
        <end position="2378"/>
    </location>
</feature>
<evidence type="ECO:0000256" key="1">
    <source>
        <dbReference type="ARBA" id="ARBA00022614"/>
    </source>
</evidence>